<evidence type="ECO:0000313" key="21">
    <source>
        <dbReference type="Proteomes" id="UP000559885"/>
    </source>
</evidence>
<evidence type="ECO:0000256" key="17">
    <source>
        <dbReference type="PIRSR" id="PIRSR600829-3"/>
    </source>
</evidence>
<feature type="binding site" evidence="18">
    <location>
        <position position="34"/>
    </location>
    <ligand>
        <name>a divalent metal cation</name>
        <dbReference type="ChEBI" id="CHEBI:60240"/>
    </ligand>
</feature>
<feature type="binding site" evidence="17">
    <location>
        <begin position="100"/>
        <end position="101"/>
    </location>
    <ligand>
        <name>ATP</name>
        <dbReference type="ChEBI" id="CHEBI:30616"/>
    </ligand>
</feature>
<dbReference type="InterPro" id="IPR036945">
    <property type="entry name" value="DAGK_sf"/>
</dbReference>
<keyword evidence="12 19" id="KW-0472">Membrane</keyword>
<keyword evidence="9 17" id="KW-0067">ATP-binding</keyword>
<keyword evidence="18" id="KW-0479">Metal-binding</keyword>
<comment type="cofactor">
    <cofactor evidence="18">
        <name>Mg(2+)</name>
        <dbReference type="ChEBI" id="CHEBI:18420"/>
    </cofactor>
    <text evidence="18">Mn(2+), Zn(2+), Cd(2+) and Co(2+) support activity to lesser extents.</text>
</comment>
<evidence type="ECO:0000256" key="13">
    <source>
        <dbReference type="ARBA" id="ARBA00023209"/>
    </source>
</evidence>
<feature type="transmembrane region" description="Helical" evidence="19">
    <location>
        <begin position="61"/>
        <end position="81"/>
    </location>
</feature>
<sequence length="132" mass="14882">MLMASNDRKYKRSRSYLASFKHAFCGIKTTLKEERNMKIHVTAAFLVLLFATLFQVSKVEWLILLLCIGLVLALETLNTAIERTIDTITTEFLPEAKKAKDAAAGAVLIMATISAIIGLTIFIPYFWQLFHL</sequence>
<keyword evidence="10 19" id="KW-1133">Transmembrane helix</keyword>
<evidence type="ECO:0000313" key="20">
    <source>
        <dbReference type="EMBL" id="MBC1520828.1"/>
    </source>
</evidence>
<dbReference type="CDD" id="cd14265">
    <property type="entry name" value="UDPK_IM_like"/>
    <property type="match status" value="1"/>
</dbReference>
<evidence type="ECO:0000256" key="16">
    <source>
        <dbReference type="PIRSR" id="PIRSR600829-2"/>
    </source>
</evidence>
<name>A0A841ZN64_9LIST</name>
<keyword evidence="4" id="KW-0444">Lipid biosynthesis</keyword>
<evidence type="ECO:0000256" key="5">
    <source>
        <dbReference type="ARBA" id="ARBA00022679"/>
    </source>
</evidence>
<evidence type="ECO:0000256" key="9">
    <source>
        <dbReference type="ARBA" id="ARBA00022840"/>
    </source>
</evidence>
<evidence type="ECO:0000256" key="10">
    <source>
        <dbReference type="ARBA" id="ARBA00022989"/>
    </source>
</evidence>
<dbReference type="Gene3D" id="1.10.287.3610">
    <property type="match status" value="1"/>
</dbReference>
<accession>A0A841ZN64</accession>
<proteinExistence type="inferred from homology"/>
<feature type="binding site" evidence="17">
    <location>
        <position position="34"/>
    </location>
    <ligand>
        <name>ATP</name>
        <dbReference type="ChEBI" id="CHEBI:30616"/>
    </ligand>
</feature>
<feature type="active site" description="Proton acceptor" evidence="15">
    <location>
        <position position="75"/>
    </location>
</feature>
<gene>
    <name evidence="20" type="ORF">HB912_04080</name>
</gene>
<dbReference type="GO" id="GO:0016301">
    <property type="term" value="F:kinase activity"/>
    <property type="evidence" value="ECO:0007669"/>
    <property type="project" value="UniProtKB-KW"/>
</dbReference>
<keyword evidence="8 20" id="KW-0418">Kinase</keyword>
<feature type="binding site" evidence="16">
    <location>
        <position position="75"/>
    </location>
    <ligand>
        <name>substrate</name>
    </ligand>
</feature>
<keyword evidence="7 17" id="KW-0547">Nucleotide-binding</keyword>
<organism evidence="20 21">
    <name type="scientific">Listeria aquatica</name>
    <dbReference type="NCBI Taxonomy" id="1494960"/>
    <lineage>
        <taxon>Bacteria</taxon>
        <taxon>Bacillati</taxon>
        <taxon>Bacillota</taxon>
        <taxon>Bacilli</taxon>
        <taxon>Bacillales</taxon>
        <taxon>Listeriaceae</taxon>
        <taxon>Listeria</taxon>
    </lineage>
</organism>
<evidence type="ECO:0000256" key="15">
    <source>
        <dbReference type="PIRSR" id="PIRSR600829-1"/>
    </source>
</evidence>
<evidence type="ECO:0000256" key="4">
    <source>
        <dbReference type="ARBA" id="ARBA00022516"/>
    </source>
</evidence>
<protein>
    <submittedName>
        <fullName evidence="20">Diacylglycerol kinase family protein</fullName>
    </submittedName>
</protein>
<dbReference type="GO" id="GO:0005886">
    <property type="term" value="C:plasma membrane"/>
    <property type="evidence" value="ECO:0007669"/>
    <property type="project" value="UniProtKB-SubCell"/>
</dbReference>
<dbReference type="InterPro" id="IPR033717">
    <property type="entry name" value="UDPK"/>
</dbReference>
<evidence type="ECO:0000256" key="12">
    <source>
        <dbReference type="ARBA" id="ARBA00023136"/>
    </source>
</evidence>
<keyword evidence="6 19" id="KW-0812">Transmembrane</keyword>
<feature type="binding site" evidence="18">
    <location>
        <position position="82"/>
    </location>
    <ligand>
        <name>a divalent metal cation</name>
        <dbReference type="ChEBI" id="CHEBI:60240"/>
    </ligand>
</feature>
<dbReference type="AlphaFoldDB" id="A0A841ZN64"/>
<dbReference type="Pfam" id="PF01219">
    <property type="entry name" value="DAGK_prokar"/>
    <property type="match status" value="1"/>
</dbReference>
<feature type="transmembrane region" description="Helical" evidence="19">
    <location>
        <begin position="102"/>
        <end position="127"/>
    </location>
</feature>
<evidence type="ECO:0000256" key="8">
    <source>
        <dbReference type="ARBA" id="ARBA00022777"/>
    </source>
</evidence>
<feature type="binding site" evidence="17">
    <location>
        <position position="82"/>
    </location>
    <ligand>
        <name>ATP</name>
        <dbReference type="ChEBI" id="CHEBI:30616"/>
    </ligand>
</feature>
<evidence type="ECO:0000256" key="14">
    <source>
        <dbReference type="ARBA" id="ARBA00023264"/>
    </source>
</evidence>
<dbReference type="GO" id="GO:0005524">
    <property type="term" value="F:ATP binding"/>
    <property type="evidence" value="ECO:0007669"/>
    <property type="project" value="UniProtKB-KW"/>
</dbReference>
<dbReference type="GO" id="GO:0008654">
    <property type="term" value="P:phospholipid biosynthetic process"/>
    <property type="evidence" value="ECO:0007669"/>
    <property type="project" value="UniProtKB-KW"/>
</dbReference>
<evidence type="ECO:0000256" key="7">
    <source>
        <dbReference type="ARBA" id="ARBA00022741"/>
    </source>
</evidence>
<comment type="similarity">
    <text evidence="2">Belongs to the bacterial diacylglycerol kinase family.</text>
</comment>
<keyword evidence="3" id="KW-1003">Cell membrane</keyword>
<feature type="transmembrane region" description="Helical" evidence="19">
    <location>
        <begin position="37"/>
        <end position="55"/>
    </location>
</feature>
<evidence type="ECO:0000256" key="1">
    <source>
        <dbReference type="ARBA" id="ARBA00004651"/>
    </source>
</evidence>
<evidence type="ECO:0000256" key="11">
    <source>
        <dbReference type="ARBA" id="ARBA00023098"/>
    </source>
</evidence>
<reference evidence="20 21" key="1">
    <citation type="submission" date="2020-03" db="EMBL/GenBank/DDBJ databases">
        <title>Soil Listeria distribution.</title>
        <authorList>
            <person name="Liao J."/>
            <person name="Wiedmann M."/>
        </authorList>
    </citation>
    <scope>NUCLEOTIDE SEQUENCE [LARGE SCALE GENOMIC DNA]</scope>
    <source>
        <strain evidence="20 21">FSL L7-1507</strain>
    </source>
</reference>
<keyword evidence="13" id="KW-0594">Phospholipid biosynthesis</keyword>
<dbReference type="RefSeq" id="WP_185372314.1">
    <property type="nucleotide sequence ID" value="NZ_CP195758.1"/>
</dbReference>
<comment type="caution">
    <text evidence="20">The sequence shown here is derived from an EMBL/GenBank/DDBJ whole genome shotgun (WGS) entry which is preliminary data.</text>
</comment>
<keyword evidence="11" id="KW-0443">Lipid metabolism</keyword>
<evidence type="ECO:0000256" key="2">
    <source>
        <dbReference type="ARBA" id="ARBA00005967"/>
    </source>
</evidence>
<dbReference type="InterPro" id="IPR000829">
    <property type="entry name" value="DAGK"/>
</dbReference>
<dbReference type="Proteomes" id="UP000559885">
    <property type="component" value="Unassembled WGS sequence"/>
</dbReference>
<evidence type="ECO:0000256" key="19">
    <source>
        <dbReference type="SAM" id="Phobius"/>
    </source>
</evidence>
<keyword evidence="5" id="KW-0808">Transferase</keyword>
<evidence type="ECO:0000256" key="3">
    <source>
        <dbReference type="ARBA" id="ARBA00022475"/>
    </source>
</evidence>
<dbReference type="PANTHER" id="PTHR34299:SF1">
    <property type="entry name" value="DIACYLGLYCEROL KINASE"/>
    <property type="match status" value="1"/>
</dbReference>
<evidence type="ECO:0000256" key="18">
    <source>
        <dbReference type="PIRSR" id="PIRSR600829-4"/>
    </source>
</evidence>
<dbReference type="EMBL" id="JAARRM010000001">
    <property type="protein sequence ID" value="MBC1520828.1"/>
    <property type="molecule type" value="Genomic_DNA"/>
</dbReference>
<evidence type="ECO:0000256" key="6">
    <source>
        <dbReference type="ARBA" id="ARBA00022692"/>
    </source>
</evidence>
<keyword evidence="18" id="KW-0460">Magnesium</keyword>
<keyword evidence="14" id="KW-1208">Phospholipid metabolism</keyword>
<dbReference type="GO" id="GO:0046872">
    <property type="term" value="F:metal ion binding"/>
    <property type="evidence" value="ECO:0007669"/>
    <property type="project" value="UniProtKB-KW"/>
</dbReference>
<comment type="subcellular location">
    <subcellularLocation>
        <location evidence="1">Cell membrane</location>
        <topology evidence="1">Multi-pass membrane protein</topology>
    </subcellularLocation>
</comment>
<dbReference type="PANTHER" id="PTHR34299">
    <property type="entry name" value="DIACYLGLYCEROL KINASE"/>
    <property type="match status" value="1"/>
</dbReference>